<dbReference type="EMBL" id="JAPFFF010000004">
    <property type="protein sequence ID" value="KAK8892977.1"/>
    <property type="molecule type" value="Genomic_DNA"/>
</dbReference>
<organism evidence="2 3">
    <name type="scientific">Tritrichomonas musculus</name>
    <dbReference type="NCBI Taxonomy" id="1915356"/>
    <lineage>
        <taxon>Eukaryota</taxon>
        <taxon>Metamonada</taxon>
        <taxon>Parabasalia</taxon>
        <taxon>Tritrichomonadida</taxon>
        <taxon>Tritrichomonadidae</taxon>
        <taxon>Tritrichomonas</taxon>
    </lineage>
</organism>
<gene>
    <name evidence="2" type="ORF">M9Y10_030231</name>
</gene>
<protein>
    <submittedName>
        <fullName evidence="2">Uncharacterized protein</fullName>
    </submittedName>
</protein>
<accession>A0ABR2KPY2</accession>
<keyword evidence="3" id="KW-1185">Reference proteome</keyword>
<evidence type="ECO:0000313" key="3">
    <source>
        <dbReference type="Proteomes" id="UP001470230"/>
    </source>
</evidence>
<feature type="coiled-coil region" evidence="1">
    <location>
        <begin position="286"/>
        <end position="341"/>
    </location>
</feature>
<name>A0ABR2KPY2_9EUKA</name>
<reference evidence="2 3" key="1">
    <citation type="submission" date="2024-04" db="EMBL/GenBank/DDBJ databases">
        <title>Tritrichomonas musculus Genome.</title>
        <authorList>
            <person name="Alves-Ferreira E."/>
            <person name="Grigg M."/>
            <person name="Lorenzi H."/>
            <person name="Galac M."/>
        </authorList>
    </citation>
    <scope>NUCLEOTIDE SEQUENCE [LARGE SCALE GENOMIC DNA]</scope>
    <source>
        <strain evidence="2 3">EAF2021</strain>
    </source>
</reference>
<sequence length="722" mass="85234">MLKKIKFCIFKFFFLKKSVTTLNTVTILKTLLYYNHQYEVQSNVSEEVFLSFKDFLKINKQPDIKDDNIIEYDILYREFKYGKLNEILSEKRKTLKDYSQYINDISDNRIKDKSSSEAIIANNLDDCLDKNGNSLFLLPINNLYNIFKLADYKFNKHDKAYELIIKQYENNDQNVLILIPLIDGSKLNSKNLENALQNSEQRFGLIPHMESQYINQIRKDLDELKDKQNSDEASIRKIISDIELYENKSTKIQNQLDELIQNQEKLYLKMYDEFKDKLILVDKMIKRNADKQKQSVEKLKNSFNKENNHLKNKSTQICDEIKALQQQIDQNKNEQNQKNSSINDILTNLKKANESKFELISQYQKNNFENLTTQIKNINIEIEANDKKQNEKNSKLQNDINMTNDQIKSLSLKNIDLQNENGALKQQIEQNNNEQNQNISNLKEIITNLKKSNEKQLESISKHQQEEFNNITTKIKNINKKNKLNDSKQNTKYSNLERNFNSETNQIKKMIDDNVKQIDQYKSEQTQKSYNIEITMNKIIESNEKLADEISNHEKLIKDHFNDFKKIETDIKGNNTNCLKLEKRIADVKDEQNKNRKYFECSSHLLFSLMCNYKSKDSYHIQMTRTGPGILSYLASKSKNIFDHYFIVSLSNRDPYNILLPKWNGAYYSQKSGDFSLEFIFKDPINLIGFEIEGINDFILKNYEIIINDEESVLYRTLKNFK</sequence>
<keyword evidence="1" id="KW-0175">Coiled coil</keyword>
<comment type="caution">
    <text evidence="2">The sequence shown here is derived from an EMBL/GenBank/DDBJ whole genome shotgun (WGS) entry which is preliminary data.</text>
</comment>
<feature type="coiled-coil region" evidence="1">
    <location>
        <begin position="182"/>
        <end position="262"/>
    </location>
</feature>
<feature type="coiled-coil region" evidence="1">
    <location>
        <begin position="493"/>
        <end position="563"/>
    </location>
</feature>
<evidence type="ECO:0000313" key="2">
    <source>
        <dbReference type="EMBL" id="KAK8892977.1"/>
    </source>
</evidence>
<feature type="coiled-coil region" evidence="1">
    <location>
        <begin position="393"/>
        <end position="466"/>
    </location>
</feature>
<evidence type="ECO:0000256" key="1">
    <source>
        <dbReference type="SAM" id="Coils"/>
    </source>
</evidence>
<dbReference type="Proteomes" id="UP001470230">
    <property type="component" value="Unassembled WGS sequence"/>
</dbReference>
<proteinExistence type="predicted"/>